<dbReference type="RefSeq" id="WP_188544106.1">
    <property type="nucleotide sequence ID" value="NZ_BMCU01000002.1"/>
</dbReference>
<reference evidence="2" key="2">
    <citation type="submission" date="2020-09" db="EMBL/GenBank/DDBJ databases">
        <authorList>
            <person name="Sun Q."/>
            <person name="Sedlacek I."/>
        </authorList>
    </citation>
    <scope>NUCLEOTIDE SEQUENCE</scope>
    <source>
        <strain evidence="2">CCM 7905</strain>
    </source>
</reference>
<organism evidence="2 3">
    <name type="scientific">Rhodococcoides trifolii</name>
    <dbReference type="NCBI Taxonomy" id="908250"/>
    <lineage>
        <taxon>Bacteria</taxon>
        <taxon>Bacillati</taxon>
        <taxon>Actinomycetota</taxon>
        <taxon>Actinomycetes</taxon>
        <taxon>Mycobacteriales</taxon>
        <taxon>Nocardiaceae</taxon>
        <taxon>Rhodococcoides</taxon>
    </lineage>
</organism>
<proteinExistence type="predicted"/>
<dbReference type="AlphaFoldDB" id="A0A917CYR6"/>
<feature type="region of interest" description="Disordered" evidence="1">
    <location>
        <begin position="116"/>
        <end position="135"/>
    </location>
</feature>
<evidence type="ECO:0000313" key="2">
    <source>
        <dbReference type="EMBL" id="GGG01333.1"/>
    </source>
</evidence>
<sequence length="558" mass="59253">MLDPLATGTALAVEHIAPLMRLLAAHLPTLDITPMLNPATGCITAPGSACREGGHRILLGTLDDAVDALTVRSEPGLVARMIATLGGGTTPHNTTQPGAAHAEAVRAAAAALDHDDRTTGTGEHERLSSVHQRRSPIPAAVAAYAATGHLDPTRWRSHSEARQSVLTHAVMRGASTADVLDALPSPEWSGVRAAYARYADPDTAAARDVTRALTWAAATAEEFRHPTHENKHTGGHSSFIDDPVRRRWLAHSLVWADHEFTGTKIRWSVAAVLQALAYASGVAGELVDGVPVVAMGGRGLSHAAGLMTETTVFAVLRMLREREGSPLLLVTRGAGHLADRYALTTPTAAPPTTAQIAAARVEAVHPAWSVLGLRCRRLYDEIAARQNDAALRHPPPNPHHDTAVRTGCTAANLFAAARIGTSSGYDILADLTVAGLVTSPRPGTYAAGPRTLDDIAVNAGIARIRRDRITRHRAERLLWRAWLEQRFAPPPPDTAAPHHDSIPTVPDDASALFGDEERYWTSLMATGPPDHHTPDTGVETTATAIALLGHLLGARILT</sequence>
<name>A0A917CYR6_9NOCA</name>
<dbReference type="Proteomes" id="UP000654257">
    <property type="component" value="Unassembled WGS sequence"/>
</dbReference>
<evidence type="ECO:0000313" key="3">
    <source>
        <dbReference type="Proteomes" id="UP000654257"/>
    </source>
</evidence>
<feature type="compositionally biased region" description="Basic and acidic residues" evidence="1">
    <location>
        <begin position="116"/>
        <end position="128"/>
    </location>
</feature>
<keyword evidence="3" id="KW-1185">Reference proteome</keyword>
<gene>
    <name evidence="2" type="ORF">GCM10007304_14140</name>
</gene>
<protein>
    <submittedName>
        <fullName evidence="2">Uncharacterized protein</fullName>
    </submittedName>
</protein>
<reference evidence="2" key="1">
    <citation type="journal article" date="2014" name="Int. J. Syst. Evol. Microbiol.">
        <title>Complete genome sequence of Corynebacterium casei LMG S-19264T (=DSM 44701T), isolated from a smear-ripened cheese.</title>
        <authorList>
            <consortium name="US DOE Joint Genome Institute (JGI-PGF)"/>
            <person name="Walter F."/>
            <person name="Albersmeier A."/>
            <person name="Kalinowski J."/>
            <person name="Ruckert C."/>
        </authorList>
    </citation>
    <scope>NUCLEOTIDE SEQUENCE</scope>
    <source>
        <strain evidence="2">CCM 7905</strain>
    </source>
</reference>
<accession>A0A917CYR6</accession>
<dbReference type="EMBL" id="BMCU01000002">
    <property type="protein sequence ID" value="GGG01333.1"/>
    <property type="molecule type" value="Genomic_DNA"/>
</dbReference>
<comment type="caution">
    <text evidence="2">The sequence shown here is derived from an EMBL/GenBank/DDBJ whole genome shotgun (WGS) entry which is preliminary data.</text>
</comment>
<evidence type="ECO:0000256" key="1">
    <source>
        <dbReference type="SAM" id="MobiDB-lite"/>
    </source>
</evidence>